<organism evidence="3 4">
    <name type="scientific">Meripilus lineatus</name>
    <dbReference type="NCBI Taxonomy" id="2056292"/>
    <lineage>
        <taxon>Eukaryota</taxon>
        <taxon>Fungi</taxon>
        <taxon>Dikarya</taxon>
        <taxon>Basidiomycota</taxon>
        <taxon>Agaricomycotina</taxon>
        <taxon>Agaricomycetes</taxon>
        <taxon>Polyporales</taxon>
        <taxon>Meripilaceae</taxon>
        <taxon>Meripilus</taxon>
    </lineage>
</organism>
<keyword evidence="2" id="KW-0472">Membrane</keyword>
<gene>
    <name evidence="3" type="ORF">NLI96_g8721</name>
</gene>
<feature type="region of interest" description="Disordered" evidence="1">
    <location>
        <begin position="192"/>
        <end position="283"/>
    </location>
</feature>
<dbReference type="AlphaFoldDB" id="A0AAD5UX51"/>
<comment type="caution">
    <text evidence="3">The sequence shown here is derived from an EMBL/GenBank/DDBJ whole genome shotgun (WGS) entry which is preliminary data.</text>
</comment>
<evidence type="ECO:0000313" key="4">
    <source>
        <dbReference type="Proteomes" id="UP001212997"/>
    </source>
</evidence>
<proteinExistence type="predicted"/>
<reference evidence="3" key="1">
    <citation type="submission" date="2022-07" db="EMBL/GenBank/DDBJ databases">
        <title>Genome Sequence of Physisporinus lineatus.</title>
        <authorList>
            <person name="Buettner E."/>
        </authorList>
    </citation>
    <scope>NUCLEOTIDE SEQUENCE</scope>
    <source>
        <strain evidence="3">VT162</strain>
    </source>
</reference>
<keyword evidence="2" id="KW-1133">Transmembrane helix</keyword>
<evidence type="ECO:0000313" key="3">
    <source>
        <dbReference type="EMBL" id="KAJ3479939.1"/>
    </source>
</evidence>
<sequence>MQGRLSPSSPPLPTFLDTYKSPEDLSFLQIVATMYIPANFATKTEPLRQPEPEEREKSLGNLIISFMPTRLDNNDCRTVPKAACKAGEVAQPTGRVTEDMRANGDINLGMRGGMRPEDIMGIFVIIIIVFVGVGIWLAFGNVKGPRNKIRSWYRQLKNKIEVWKNGGEEKTLAGSASPPDLNVSPISSAVTLTDKDDSDLGHAFVGNMHRGRAPSPAGSSSTLSSSSPPSPLMLSPVPQVSPRTMDSLSPNLVPSRFPRQESRRDESSLRNPPTGLALRQQEG</sequence>
<evidence type="ECO:0000256" key="1">
    <source>
        <dbReference type="SAM" id="MobiDB-lite"/>
    </source>
</evidence>
<evidence type="ECO:0000256" key="2">
    <source>
        <dbReference type="SAM" id="Phobius"/>
    </source>
</evidence>
<dbReference type="EMBL" id="JANAWD010000406">
    <property type="protein sequence ID" value="KAJ3479939.1"/>
    <property type="molecule type" value="Genomic_DNA"/>
</dbReference>
<keyword evidence="4" id="KW-1185">Reference proteome</keyword>
<protein>
    <submittedName>
        <fullName evidence="3">Uncharacterized protein</fullName>
    </submittedName>
</protein>
<dbReference type="Proteomes" id="UP001212997">
    <property type="component" value="Unassembled WGS sequence"/>
</dbReference>
<name>A0AAD5UX51_9APHY</name>
<feature type="compositionally biased region" description="Basic and acidic residues" evidence="1">
    <location>
        <begin position="258"/>
        <end position="268"/>
    </location>
</feature>
<accession>A0AAD5UX51</accession>
<keyword evidence="2" id="KW-0812">Transmembrane</keyword>
<feature type="transmembrane region" description="Helical" evidence="2">
    <location>
        <begin position="119"/>
        <end position="139"/>
    </location>
</feature>
<feature type="compositionally biased region" description="Low complexity" evidence="1">
    <location>
        <begin position="214"/>
        <end position="242"/>
    </location>
</feature>